<comment type="caution">
    <text evidence="1">The sequence shown here is derived from an EMBL/GenBank/DDBJ whole genome shotgun (WGS) entry which is preliminary data.</text>
</comment>
<accession>A0ABW3VK48</accession>
<gene>
    <name evidence="1" type="ORF">ACFQ34_19725</name>
</gene>
<evidence type="ECO:0000313" key="1">
    <source>
        <dbReference type="EMBL" id="MFD1235524.1"/>
    </source>
</evidence>
<dbReference type="EMBL" id="JBHTMB010000164">
    <property type="protein sequence ID" value="MFD1235524.1"/>
    <property type="molecule type" value="Genomic_DNA"/>
</dbReference>
<keyword evidence="2" id="KW-1185">Reference proteome</keyword>
<name>A0ABW3VK48_9PSEU</name>
<reference evidence="2" key="1">
    <citation type="journal article" date="2019" name="Int. J. Syst. Evol. Microbiol.">
        <title>The Global Catalogue of Microorganisms (GCM) 10K type strain sequencing project: providing services to taxonomists for standard genome sequencing and annotation.</title>
        <authorList>
            <consortium name="The Broad Institute Genomics Platform"/>
            <consortium name="The Broad Institute Genome Sequencing Center for Infectious Disease"/>
            <person name="Wu L."/>
            <person name="Ma J."/>
        </authorList>
    </citation>
    <scope>NUCLEOTIDE SEQUENCE [LARGE SCALE GENOMIC DNA]</scope>
    <source>
        <strain evidence="2">CCUG 49018</strain>
    </source>
</reference>
<dbReference type="Proteomes" id="UP001597182">
    <property type="component" value="Unassembled WGS sequence"/>
</dbReference>
<sequence length="88" mass="9693">MGWQLWHIATTVSVGVDGTVVIRRPLGELRTRAHAVRQVRPSAFVSGRNTPTVVETPDGWAHLVRARTEKEAVVAAILAFNPSLRIEI</sequence>
<evidence type="ECO:0000313" key="2">
    <source>
        <dbReference type="Proteomes" id="UP001597182"/>
    </source>
</evidence>
<organism evidence="1 2">
    <name type="scientific">Pseudonocardia benzenivorans</name>
    <dbReference type="NCBI Taxonomy" id="228005"/>
    <lineage>
        <taxon>Bacteria</taxon>
        <taxon>Bacillati</taxon>
        <taxon>Actinomycetota</taxon>
        <taxon>Actinomycetes</taxon>
        <taxon>Pseudonocardiales</taxon>
        <taxon>Pseudonocardiaceae</taxon>
        <taxon>Pseudonocardia</taxon>
    </lineage>
</organism>
<protein>
    <submittedName>
        <fullName evidence="1">Uncharacterized protein</fullName>
    </submittedName>
</protein>
<proteinExistence type="predicted"/>